<organism evidence="4 5">
    <name type="scientific">Actinospica durhamensis</name>
    <dbReference type="NCBI Taxonomy" id="1508375"/>
    <lineage>
        <taxon>Bacteria</taxon>
        <taxon>Bacillati</taxon>
        <taxon>Actinomycetota</taxon>
        <taxon>Actinomycetes</taxon>
        <taxon>Catenulisporales</taxon>
        <taxon>Actinospicaceae</taxon>
        <taxon>Actinospica</taxon>
    </lineage>
</organism>
<dbReference type="RefSeq" id="WP_212528559.1">
    <property type="nucleotide sequence ID" value="NZ_JAGSOG010000046.1"/>
</dbReference>
<evidence type="ECO:0000313" key="4">
    <source>
        <dbReference type="EMBL" id="MBR7834038.1"/>
    </source>
</evidence>
<sequence>MTITSPSRRAVRAGSVVALTSAPLLAASSAFAANFQGEDPGPRLSVLTTLGIFVGIPVALFLIIAFLVMLPGWVRGDRNRAEVGWDKQTAAARTEPGKGEQSTAEGDKARAGASSSGTGGASGSW</sequence>
<evidence type="ECO:0000256" key="1">
    <source>
        <dbReference type="SAM" id="MobiDB-lite"/>
    </source>
</evidence>
<evidence type="ECO:0000313" key="5">
    <source>
        <dbReference type="Proteomes" id="UP000675781"/>
    </source>
</evidence>
<dbReference type="EMBL" id="JAGSOG010000046">
    <property type="protein sequence ID" value="MBR7834038.1"/>
    <property type="molecule type" value="Genomic_DNA"/>
</dbReference>
<keyword evidence="2" id="KW-0812">Transmembrane</keyword>
<feature type="chain" id="PRO_5037186193" description="Secreted protein" evidence="3">
    <location>
        <begin position="33"/>
        <end position="125"/>
    </location>
</feature>
<keyword evidence="2" id="KW-0472">Membrane</keyword>
<dbReference type="Proteomes" id="UP000675781">
    <property type="component" value="Unassembled WGS sequence"/>
</dbReference>
<evidence type="ECO:0008006" key="6">
    <source>
        <dbReference type="Google" id="ProtNLM"/>
    </source>
</evidence>
<name>A0A941EN86_9ACTN</name>
<evidence type="ECO:0000256" key="3">
    <source>
        <dbReference type="SAM" id="SignalP"/>
    </source>
</evidence>
<keyword evidence="3" id="KW-0732">Signal</keyword>
<keyword evidence="2" id="KW-1133">Transmembrane helix</keyword>
<dbReference type="AlphaFoldDB" id="A0A941EN86"/>
<reference evidence="4" key="1">
    <citation type="submission" date="2021-04" db="EMBL/GenBank/DDBJ databases">
        <title>Genome based classification of Actinospica acidithermotolerans sp. nov., an actinobacterium isolated from an Indonesian hot spring.</title>
        <authorList>
            <person name="Kusuma A.B."/>
            <person name="Putra K.E."/>
            <person name="Nafisah S."/>
            <person name="Loh J."/>
            <person name="Nouioui I."/>
            <person name="Goodfellow M."/>
        </authorList>
    </citation>
    <scope>NUCLEOTIDE SEQUENCE</scope>
    <source>
        <strain evidence="4">CSCA 57</strain>
    </source>
</reference>
<feature type="signal peptide" evidence="3">
    <location>
        <begin position="1"/>
        <end position="32"/>
    </location>
</feature>
<gene>
    <name evidence="4" type="ORF">KDL01_12230</name>
</gene>
<keyword evidence="5" id="KW-1185">Reference proteome</keyword>
<evidence type="ECO:0000256" key="2">
    <source>
        <dbReference type="SAM" id="Phobius"/>
    </source>
</evidence>
<feature type="transmembrane region" description="Helical" evidence="2">
    <location>
        <begin position="48"/>
        <end position="70"/>
    </location>
</feature>
<accession>A0A941EN86</accession>
<feature type="region of interest" description="Disordered" evidence="1">
    <location>
        <begin position="85"/>
        <end position="125"/>
    </location>
</feature>
<proteinExistence type="predicted"/>
<comment type="caution">
    <text evidence="4">The sequence shown here is derived from an EMBL/GenBank/DDBJ whole genome shotgun (WGS) entry which is preliminary data.</text>
</comment>
<protein>
    <recommendedName>
        <fullName evidence="6">Secreted protein</fullName>
    </recommendedName>
</protein>